<dbReference type="Proteomes" id="UP001152049">
    <property type="component" value="Unassembled WGS sequence"/>
</dbReference>
<dbReference type="PANTHER" id="PTHR24320:SF152">
    <property type="entry name" value="SHORT-CHAIN DEHYDROGENASE_REDUCTASE FAMILY PROTEIN"/>
    <property type="match status" value="1"/>
</dbReference>
<dbReference type="PANTHER" id="PTHR24320">
    <property type="entry name" value="RETINOL DEHYDROGENASE"/>
    <property type="match status" value="1"/>
</dbReference>
<dbReference type="InterPro" id="IPR002347">
    <property type="entry name" value="SDR_fam"/>
</dbReference>
<dbReference type="Gene3D" id="3.40.50.720">
    <property type="entry name" value="NAD(P)-binding Rossmann-like Domain"/>
    <property type="match status" value="1"/>
</dbReference>
<protein>
    <recommendedName>
        <fullName evidence="5">Short-chain dehydrogenase</fullName>
    </recommendedName>
</protein>
<evidence type="ECO:0000313" key="3">
    <source>
        <dbReference type="EMBL" id="KAJ4272003.1"/>
    </source>
</evidence>
<evidence type="ECO:0000256" key="1">
    <source>
        <dbReference type="ARBA" id="ARBA00006484"/>
    </source>
</evidence>
<dbReference type="OrthoDB" id="191139at2759"/>
<keyword evidence="4" id="KW-1185">Reference proteome</keyword>
<organism evidence="3 4">
    <name type="scientific">Fusarium torreyae</name>
    <dbReference type="NCBI Taxonomy" id="1237075"/>
    <lineage>
        <taxon>Eukaryota</taxon>
        <taxon>Fungi</taxon>
        <taxon>Dikarya</taxon>
        <taxon>Ascomycota</taxon>
        <taxon>Pezizomycotina</taxon>
        <taxon>Sordariomycetes</taxon>
        <taxon>Hypocreomycetidae</taxon>
        <taxon>Hypocreales</taxon>
        <taxon>Nectriaceae</taxon>
        <taxon>Fusarium</taxon>
    </lineage>
</organism>
<comment type="caution">
    <text evidence="3">The sequence shown here is derived from an EMBL/GenBank/DDBJ whole genome shotgun (WGS) entry which is preliminary data.</text>
</comment>
<dbReference type="AlphaFoldDB" id="A0A9W8SIC6"/>
<dbReference type="Pfam" id="PF00106">
    <property type="entry name" value="adh_short"/>
    <property type="match status" value="1"/>
</dbReference>
<reference evidence="3" key="1">
    <citation type="submission" date="2022-09" db="EMBL/GenBank/DDBJ databases">
        <title>Fusarium specimens isolated from Avocado Roots.</title>
        <authorList>
            <person name="Stajich J."/>
            <person name="Roper C."/>
            <person name="Heimlech-Rivalta G."/>
        </authorList>
    </citation>
    <scope>NUCLEOTIDE SEQUENCE</scope>
    <source>
        <strain evidence="3">CF00136</strain>
    </source>
</reference>
<dbReference type="InterPro" id="IPR036291">
    <property type="entry name" value="NAD(P)-bd_dom_sf"/>
</dbReference>
<dbReference type="GO" id="GO:0016491">
    <property type="term" value="F:oxidoreductase activity"/>
    <property type="evidence" value="ECO:0007669"/>
    <property type="project" value="UniProtKB-KW"/>
</dbReference>
<dbReference type="SUPFAM" id="SSF51735">
    <property type="entry name" value="NAD(P)-binding Rossmann-fold domains"/>
    <property type="match status" value="1"/>
</dbReference>
<accession>A0A9W8SIC6</accession>
<comment type="similarity">
    <text evidence="1">Belongs to the short-chain dehydrogenases/reductases (SDR) family.</text>
</comment>
<gene>
    <name evidence="3" type="ORF">NW762_000713</name>
</gene>
<keyword evidence="2" id="KW-0560">Oxidoreductase</keyword>
<evidence type="ECO:0000256" key="2">
    <source>
        <dbReference type="ARBA" id="ARBA00023002"/>
    </source>
</evidence>
<proteinExistence type="inferred from homology"/>
<name>A0A9W8SIC6_9HYPO</name>
<evidence type="ECO:0000313" key="4">
    <source>
        <dbReference type="Proteomes" id="UP001152049"/>
    </source>
</evidence>
<sequence length="344" mass="37649">MSSSHTTVLVTGTNGGLGSAIVADIVKKPELGSNYTGVYTVRKAATATQLQKTLSAAPTSHKHDVVELDLGSLASIRKVASEINRRVAAGELPPIKALILNAAYQDHEQITMTSDGYETTWQVNFLANQVLALLLLQSMDKDKGRILIIGSWSHDINDPRNNTNMECYKGYESLFPGPEELAKGKWSRPDSGGGWLTGYRRYGASKLCAVMLMHELANRLARDPKLSNITVAGLDPGAMGSDLTRRGSFLMYNSMRVLAPIVTPIIVRFNPNANFRPLWKSARDAVQLAFKTEVPGGKLLYLNGTDELETGKESRDGANRKALWNYGLEAAQIEQGDTVLQDWQ</sequence>
<dbReference type="PRINTS" id="PR00081">
    <property type="entry name" value="GDHRDH"/>
</dbReference>
<dbReference type="EMBL" id="JAOQAZ010000001">
    <property type="protein sequence ID" value="KAJ4272003.1"/>
    <property type="molecule type" value="Genomic_DNA"/>
</dbReference>
<evidence type="ECO:0008006" key="5">
    <source>
        <dbReference type="Google" id="ProtNLM"/>
    </source>
</evidence>